<evidence type="ECO:0000256" key="1">
    <source>
        <dbReference type="SAM" id="MobiDB-lite"/>
    </source>
</evidence>
<sequence length="627" mass="66922">MSEDNNTFEISRRKTLAALGTIGAASAGAGLGTSAWFSDTESFEDNTITAGELDLKVDWEEHYYDGGAESVEIASNPEEADFFLPALEPQQMSATVNLASRTRVRPIALNFTEGSDLDTFWEETAIEAFPDVESEEPDAGDYDGQQDEIEGDICEYPADLDGVLSHPFRTGGALDDGVTIGEGPNPQTTKPGDSLVSISDVKPGDFGEVTLSFHLCDNPGYVWLTGELTENLENGLTEPEAADPEEDDAMGDEEMEGELLDKILTRMWYDGDCDNQLDELEGELDLMIAVDVSGSIKSDEQTAMMEGINEFVNQLPGNDVQVGSVNFGNNEITGLQGLTDPGDLSVDLTGADFAGNTPMPAAIDIADQAVRNDANARDGAEKAVVVFTDGGPNYQNDQYSAGGYDAPRDETAAFSAESGNNTYDNADTEEATVSVPEMEETGIVADTVRDAGTRIATIFVGGDEQDAMTDDAISMYGTLPEFLGAEVASPGFSFTAAFQDLEDLSTDLVESIVVSEEVFFIGTLGQALERLEQGNGIPLDGNLDTAFDEIFDPGDDADREPFAAGETDCIAMEWWLPINHGNEVQGDSVGFNLGFYTEQARHNDGAGLPPENTSAPNGTTTVEGNNS</sequence>
<evidence type="ECO:0000313" key="4">
    <source>
        <dbReference type="Proteomes" id="UP000185608"/>
    </source>
</evidence>
<dbReference type="InterPro" id="IPR023833">
    <property type="entry name" value="Signal_pept_SipW-depend-type"/>
</dbReference>
<protein>
    <recommendedName>
        <fullName evidence="2">VWFA domain-containing protein</fullName>
    </recommendedName>
</protein>
<dbReference type="GeneID" id="29828906"/>
<dbReference type="Gene3D" id="3.40.50.410">
    <property type="entry name" value="von Willebrand factor, type A domain"/>
    <property type="match status" value="1"/>
</dbReference>
<reference evidence="3 4" key="1">
    <citation type="submission" date="2016-06" db="EMBL/GenBank/DDBJ databases">
        <title>Discovery of anaerobic lithoheterotrophic haloarchaeon capable of sulfur respiration by hydrogen and formate.</title>
        <authorList>
            <person name="Sorokin D.Y."/>
            <person name="Kublanov I.V."/>
            <person name="Roman P."/>
            <person name="Sinninghe Damste J.S."/>
            <person name="Golyshin P.N."/>
            <person name="Rojo D."/>
            <person name="Ciordia S."/>
            <person name="Mena Md.C."/>
            <person name="Ferrer M."/>
            <person name="Smedile F."/>
            <person name="Messina E."/>
            <person name="La Cono V."/>
            <person name="Yakimov M.M."/>
        </authorList>
    </citation>
    <scope>NUCLEOTIDE SEQUENCE [LARGE SCALE GENOMIC DNA]</scope>
    <source>
        <strain evidence="3 4">HTSR1</strain>
    </source>
</reference>
<dbReference type="Pfam" id="PF00092">
    <property type="entry name" value="VWA"/>
    <property type="match status" value="1"/>
</dbReference>
<dbReference type="RefSeq" id="WP_070364809.1">
    <property type="nucleotide sequence ID" value="NZ_CP016070.1"/>
</dbReference>
<dbReference type="SUPFAM" id="SSF53300">
    <property type="entry name" value="vWA-like"/>
    <property type="match status" value="1"/>
</dbReference>
<feature type="compositionally biased region" description="Polar residues" evidence="1">
    <location>
        <begin position="611"/>
        <end position="627"/>
    </location>
</feature>
<dbReference type="CDD" id="cd00198">
    <property type="entry name" value="vWFA"/>
    <property type="match status" value="1"/>
</dbReference>
<dbReference type="PROSITE" id="PS51318">
    <property type="entry name" value="TAT"/>
    <property type="match status" value="1"/>
</dbReference>
<proteinExistence type="predicted"/>
<evidence type="ECO:0000259" key="2">
    <source>
        <dbReference type="PROSITE" id="PS50234"/>
    </source>
</evidence>
<feature type="domain" description="VWFA" evidence="2">
    <location>
        <begin position="285"/>
        <end position="512"/>
    </location>
</feature>
<dbReference type="NCBIfam" id="TIGR04088">
    <property type="entry name" value="cognate_SipW"/>
    <property type="match status" value="1"/>
</dbReference>
<organism evidence="3 4">
    <name type="scientific">Halodesulfurarchaeum formicicum</name>
    <dbReference type="NCBI Taxonomy" id="1873524"/>
    <lineage>
        <taxon>Archaea</taxon>
        <taxon>Methanobacteriati</taxon>
        <taxon>Methanobacteriota</taxon>
        <taxon>Stenosarchaea group</taxon>
        <taxon>Halobacteria</taxon>
        <taxon>Halobacteriales</taxon>
        <taxon>Halobacteriaceae</taxon>
        <taxon>Halodesulfurarchaeum</taxon>
    </lineage>
</organism>
<dbReference type="InterPro" id="IPR006311">
    <property type="entry name" value="TAT_signal"/>
</dbReference>
<evidence type="ECO:0000313" key="3">
    <source>
        <dbReference type="EMBL" id="AOW80091.1"/>
    </source>
</evidence>
<feature type="region of interest" description="Disordered" evidence="1">
    <location>
        <begin position="602"/>
        <end position="627"/>
    </location>
</feature>
<dbReference type="InterPro" id="IPR002035">
    <property type="entry name" value="VWF_A"/>
</dbReference>
<dbReference type="EMBL" id="CP016070">
    <property type="protein sequence ID" value="AOW80091.1"/>
    <property type="molecule type" value="Genomic_DNA"/>
</dbReference>
<name>A0A1D8S411_9EURY</name>
<dbReference type="KEGG" id="halh:HTSR_0906"/>
<dbReference type="PROSITE" id="PS50234">
    <property type="entry name" value="VWFA"/>
    <property type="match status" value="1"/>
</dbReference>
<gene>
    <name evidence="3" type="ORF">HTSR_0906</name>
</gene>
<accession>A0A1D8S411</accession>
<dbReference type="AlphaFoldDB" id="A0A1D8S411"/>
<dbReference type="InterPro" id="IPR036465">
    <property type="entry name" value="vWFA_dom_sf"/>
</dbReference>
<dbReference type="Proteomes" id="UP000185608">
    <property type="component" value="Chromosome"/>
</dbReference>
<dbReference type="SMART" id="SM00327">
    <property type="entry name" value="VWA"/>
    <property type="match status" value="1"/>
</dbReference>